<name>A0A0F9R7C9_9ZZZZ</name>
<proteinExistence type="inferred from homology"/>
<dbReference type="PRINTS" id="PR01591">
    <property type="entry name" value="DNABINDNGFIS"/>
</dbReference>
<dbReference type="NCBIfam" id="NF001659">
    <property type="entry name" value="PRK00430.1"/>
    <property type="match status" value="1"/>
</dbReference>
<dbReference type="GO" id="GO:0006355">
    <property type="term" value="P:regulation of DNA-templated transcription"/>
    <property type="evidence" value="ECO:0007669"/>
    <property type="project" value="InterPro"/>
</dbReference>
<dbReference type="InterPro" id="IPR002197">
    <property type="entry name" value="HTH_Fis"/>
</dbReference>
<gene>
    <name evidence="5" type="ORF">LCGC14_0685280</name>
</gene>
<feature type="domain" description="DNA binding HTH" evidence="4">
    <location>
        <begin position="51"/>
        <end position="91"/>
    </location>
</feature>
<comment type="similarity">
    <text evidence="1">Belongs to the transcriptional regulatory Fis family.</text>
</comment>
<dbReference type="Gene3D" id="1.10.10.60">
    <property type="entry name" value="Homeodomain-like"/>
    <property type="match status" value="1"/>
</dbReference>
<sequence>MNTLNNSACFTIAPSEEVIHPPLSECVETALKDYFKHLEGHSAANLYEMLLAEVEAPLFKATLEHTNGNQSRAAEILGLNRGTLRKKLKTYGL</sequence>
<dbReference type="SUPFAM" id="SSF46689">
    <property type="entry name" value="Homeodomain-like"/>
    <property type="match status" value="1"/>
</dbReference>
<evidence type="ECO:0000256" key="1">
    <source>
        <dbReference type="ARBA" id="ARBA00008559"/>
    </source>
</evidence>
<evidence type="ECO:0000256" key="2">
    <source>
        <dbReference type="ARBA" id="ARBA00023125"/>
    </source>
</evidence>
<dbReference type="AlphaFoldDB" id="A0A0F9R7C9"/>
<dbReference type="PANTHER" id="PTHR47918">
    <property type="entry name" value="DNA-BINDING PROTEIN FIS"/>
    <property type="match status" value="1"/>
</dbReference>
<dbReference type="PIRSF" id="PIRSF002097">
    <property type="entry name" value="DNA-binding_Fis"/>
    <property type="match status" value="1"/>
</dbReference>
<dbReference type="PANTHER" id="PTHR47918:SF1">
    <property type="entry name" value="DNA-BINDING PROTEIN FIS"/>
    <property type="match status" value="1"/>
</dbReference>
<dbReference type="InterPro" id="IPR050207">
    <property type="entry name" value="Trans_regulatory_Fis"/>
</dbReference>
<evidence type="ECO:0000259" key="4">
    <source>
        <dbReference type="Pfam" id="PF02954"/>
    </source>
</evidence>
<dbReference type="GO" id="GO:0043565">
    <property type="term" value="F:sequence-specific DNA binding"/>
    <property type="evidence" value="ECO:0007669"/>
    <property type="project" value="InterPro"/>
</dbReference>
<dbReference type="InterPro" id="IPR005412">
    <property type="entry name" value="Fis_DNA-bd"/>
</dbReference>
<organism evidence="5">
    <name type="scientific">marine sediment metagenome</name>
    <dbReference type="NCBI Taxonomy" id="412755"/>
    <lineage>
        <taxon>unclassified sequences</taxon>
        <taxon>metagenomes</taxon>
        <taxon>ecological metagenomes</taxon>
    </lineage>
</organism>
<dbReference type="PRINTS" id="PR01590">
    <property type="entry name" value="HTHFIS"/>
</dbReference>
<dbReference type="EMBL" id="LAZR01001404">
    <property type="protein sequence ID" value="KKN45227.1"/>
    <property type="molecule type" value="Genomic_DNA"/>
</dbReference>
<dbReference type="InterPro" id="IPR009057">
    <property type="entry name" value="Homeodomain-like_sf"/>
</dbReference>
<dbReference type="Pfam" id="PF02954">
    <property type="entry name" value="HTH_8"/>
    <property type="match status" value="1"/>
</dbReference>
<reference evidence="5" key="1">
    <citation type="journal article" date="2015" name="Nature">
        <title>Complex archaea that bridge the gap between prokaryotes and eukaryotes.</title>
        <authorList>
            <person name="Spang A."/>
            <person name="Saw J.H."/>
            <person name="Jorgensen S.L."/>
            <person name="Zaremba-Niedzwiedzka K."/>
            <person name="Martijn J."/>
            <person name="Lind A.E."/>
            <person name="van Eijk R."/>
            <person name="Schleper C."/>
            <person name="Guy L."/>
            <person name="Ettema T.J."/>
        </authorList>
    </citation>
    <scope>NUCLEOTIDE SEQUENCE</scope>
</reference>
<accession>A0A0F9R7C9</accession>
<comment type="caution">
    <text evidence="5">The sequence shown here is derived from an EMBL/GenBank/DDBJ whole genome shotgun (WGS) entry which is preliminary data.</text>
</comment>
<keyword evidence="2" id="KW-0238">DNA-binding</keyword>
<protein>
    <recommendedName>
        <fullName evidence="3">Putative Fis-like DNA-binding protein</fullName>
    </recommendedName>
</protein>
<evidence type="ECO:0000256" key="3">
    <source>
        <dbReference type="ARBA" id="ARBA00029540"/>
    </source>
</evidence>
<evidence type="ECO:0000313" key="5">
    <source>
        <dbReference type="EMBL" id="KKN45227.1"/>
    </source>
</evidence>